<organism evidence="2 3">
    <name type="scientific">Alkalihalobacterium chitinilyticum</name>
    <dbReference type="NCBI Taxonomy" id="2980103"/>
    <lineage>
        <taxon>Bacteria</taxon>
        <taxon>Bacillati</taxon>
        <taxon>Bacillota</taxon>
        <taxon>Bacilli</taxon>
        <taxon>Bacillales</taxon>
        <taxon>Bacillaceae</taxon>
        <taxon>Alkalihalobacterium</taxon>
    </lineage>
</organism>
<gene>
    <name evidence="2" type="ORF">N7Z68_01030</name>
</gene>
<dbReference type="EMBL" id="JAOTPO010000001">
    <property type="protein sequence ID" value="MDE5411965.1"/>
    <property type="molecule type" value="Genomic_DNA"/>
</dbReference>
<accession>A0ABT5V946</accession>
<dbReference type="SUPFAM" id="SSF56300">
    <property type="entry name" value="Metallo-dependent phosphatases"/>
    <property type="match status" value="1"/>
</dbReference>
<evidence type="ECO:0000259" key="1">
    <source>
        <dbReference type="Pfam" id="PF00149"/>
    </source>
</evidence>
<evidence type="ECO:0000313" key="2">
    <source>
        <dbReference type="EMBL" id="MDE5411965.1"/>
    </source>
</evidence>
<protein>
    <submittedName>
        <fullName evidence="2">Metallophosphoesterase family protein</fullName>
    </submittedName>
</protein>
<dbReference type="PANTHER" id="PTHR31302">
    <property type="entry name" value="TRANSMEMBRANE PROTEIN WITH METALLOPHOSPHOESTERASE DOMAIN-RELATED"/>
    <property type="match status" value="1"/>
</dbReference>
<dbReference type="PANTHER" id="PTHR31302:SF32">
    <property type="entry name" value="PHOSPHOESTERASE"/>
    <property type="match status" value="1"/>
</dbReference>
<comment type="caution">
    <text evidence="2">The sequence shown here is derived from an EMBL/GenBank/DDBJ whole genome shotgun (WGS) entry which is preliminary data.</text>
</comment>
<dbReference type="InterPro" id="IPR004843">
    <property type="entry name" value="Calcineurin-like_PHP"/>
</dbReference>
<feature type="domain" description="Calcineurin-like phosphoesterase" evidence="1">
    <location>
        <begin position="27"/>
        <end position="182"/>
    </location>
</feature>
<dbReference type="InterPro" id="IPR051158">
    <property type="entry name" value="Metallophosphoesterase_sf"/>
</dbReference>
<keyword evidence="3" id="KW-1185">Reference proteome</keyword>
<dbReference type="Gene3D" id="3.60.21.10">
    <property type="match status" value="1"/>
</dbReference>
<dbReference type="Proteomes" id="UP001148125">
    <property type="component" value="Unassembled WGS sequence"/>
</dbReference>
<reference evidence="2" key="1">
    <citation type="submission" date="2024-05" db="EMBL/GenBank/DDBJ databases">
        <title>Alkalihalobacillus sp. strain MEB203 novel alkaliphilic bacterium from Lonar Lake, India.</title>
        <authorList>
            <person name="Joshi A."/>
            <person name="Thite S."/>
            <person name="Mengade P."/>
        </authorList>
    </citation>
    <scope>NUCLEOTIDE SEQUENCE</scope>
    <source>
        <strain evidence="2">MEB 203</strain>
    </source>
</reference>
<proteinExistence type="predicted"/>
<dbReference type="InterPro" id="IPR029052">
    <property type="entry name" value="Metallo-depent_PP-like"/>
</dbReference>
<evidence type="ECO:0000313" key="3">
    <source>
        <dbReference type="Proteomes" id="UP001148125"/>
    </source>
</evidence>
<sequence length="235" mass="26584">MYREAFRNHVSEVELKFPNFPQSFDGMRIFFISDVHFRLLDEELVRQVKGKVDLVIIGGDLLEKKVPFSNVEKNITLLQSLGPIHFVWGNNDYEGDFRRLDATLLEKGVQILDNTAVTYENEGEKIILLGVDDVGCERDRLELALQDSDEGFRILISHNPSIVEQLKHEHQISLVLSGHTHGGQIRFFGFGIAEIGGLKKRNNTILFISNGYGTTGIPLRLGARAETHLITLRSE</sequence>
<dbReference type="RefSeq" id="WP_275116593.1">
    <property type="nucleotide sequence ID" value="NZ_JAOTPO010000001.1"/>
</dbReference>
<dbReference type="Pfam" id="PF00149">
    <property type="entry name" value="Metallophos"/>
    <property type="match status" value="1"/>
</dbReference>
<name>A0ABT5V946_9BACI</name>